<dbReference type="InterPro" id="IPR001509">
    <property type="entry name" value="Epimerase_deHydtase"/>
</dbReference>
<dbReference type="Pfam" id="PF01370">
    <property type="entry name" value="Epimerase"/>
    <property type="match status" value="1"/>
</dbReference>
<reference evidence="3" key="1">
    <citation type="journal article" date="2019" name="Int. J. Syst. Evol. Microbiol.">
        <title>The Global Catalogue of Microorganisms (GCM) 10K type strain sequencing project: providing services to taxonomists for standard genome sequencing and annotation.</title>
        <authorList>
            <consortium name="The Broad Institute Genomics Platform"/>
            <consortium name="The Broad Institute Genome Sequencing Center for Infectious Disease"/>
            <person name="Wu L."/>
            <person name="Ma J."/>
        </authorList>
    </citation>
    <scope>NUCLEOTIDE SEQUENCE [LARGE SCALE GENOMIC DNA]</scope>
    <source>
        <strain evidence="3">JCM 3369</strain>
    </source>
</reference>
<evidence type="ECO:0000313" key="3">
    <source>
        <dbReference type="Proteomes" id="UP001595955"/>
    </source>
</evidence>
<evidence type="ECO:0000313" key="2">
    <source>
        <dbReference type="EMBL" id="MFC4555072.1"/>
    </source>
</evidence>
<feature type="domain" description="NAD-dependent epimerase/dehydratase" evidence="1">
    <location>
        <begin position="3"/>
        <end position="247"/>
    </location>
</feature>
<dbReference type="PANTHER" id="PTHR48079:SF6">
    <property type="entry name" value="NAD(P)-BINDING DOMAIN-CONTAINING PROTEIN-RELATED"/>
    <property type="match status" value="1"/>
</dbReference>
<organism evidence="2 3">
    <name type="scientific">Georgenia faecalis</name>
    <dbReference type="NCBI Taxonomy" id="2483799"/>
    <lineage>
        <taxon>Bacteria</taxon>
        <taxon>Bacillati</taxon>
        <taxon>Actinomycetota</taxon>
        <taxon>Actinomycetes</taxon>
        <taxon>Micrococcales</taxon>
        <taxon>Bogoriellaceae</taxon>
        <taxon>Georgenia</taxon>
    </lineage>
</organism>
<gene>
    <name evidence="2" type="ORF">ACFO3F_07410</name>
</gene>
<evidence type="ECO:0000259" key="1">
    <source>
        <dbReference type="Pfam" id="PF01370"/>
    </source>
</evidence>
<dbReference type="InterPro" id="IPR051783">
    <property type="entry name" value="NAD(P)-dependent_oxidoreduct"/>
</dbReference>
<comment type="caution">
    <text evidence="2">The sequence shown here is derived from an EMBL/GenBank/DDBJ whole genome shotgun (WGS) entry which is preliminary data.</text>
</comment>
<dbReference type="InterPro" id="IPR036291">
    <property type="entry name" value="NAD(P)-bd_dom_sf"/>
</dbReference>
<protein>
    <submittedName>
        <fullName evidence="2">NAD-dependent epimerase/dehydratase family protein</fullName>
    </submittedName>
</protein>
<sequence>MRVVVVGATGNTGTALMHALAKEPGVTSVVGLARRLPDPNVPPYDRAEWVSVDIGEPDPGTAEEAALLAKLEAVMAGADAVVHLAWRLQPARARDQMRPTNVDGTRRVAAAAAAAGVPHLVVACSVGGYAPVDDDVPRDESWPTSGMETSEYSVDKVDQERLLDEVERAHPQLRVARVRPALIFQERAGSSIARYFLGHAVPVGLLRYGRLPFLPLPAGLRLQAVHADDVADLYTRILLQRATGAFNAAADDVLTAPVLARVLDHGRLVELPPRLVRGALAAAWHAWLVPMSPGWIDMGMGVPVMDTTRARTELGWRPRRTAASSLRELMRGMANADGIGGSPVLYPRGLSRERG</sequence>
<accession>A0ABV9D9L8</accession>
<dbReference type="RefSeq" id="WP_122824067.1">
    <property type="nucleotide sequence ID" value="NZ_CP033325.1"/>
</dbReference>
<dbReference type="PANTHER" id="PTHR48079">
    <property type="entry name" value="PROTEIN YEEZ"/>
    <property type="match status" value="1"/>
</dbReference>
<proteinExistence type="predicted"/>
<keyword evidence="3" id="KW-1185">Reference proteome</keyword>
<dbReference type="SUPFAM" id="SSF51735">
    <property type="entry name" value="NAD(P)-binding Rossmann-fold domains"/>
    <property type="match status" value="1"/>
</dbReference>
<dbReference type="EMBL" id="JBHSGF010000004">
    <property type="protein sequence ID" value="MFC4555072.1"/>
    <property type="molecule type" value="Genomic_DNA"/>
</dbReference>
<name>A0ABV9D9L8_9MICO</name>
<dbReference type="Gene3D" id="3.40.50.720">
    <property type="entry name" value="NAD(P)-binding Rossmann-like Domain"/>
    <property type="match status" value="1"/>
</dbReference>
<dbReference type="Proteomes" id="UP001595955">
    <property type="component" value="Unassembled WGS sequence"/>
</dbReference>